<gene>
    <name evidence="10" type="ORF">LY89DRAFT_737769</name>
</gene>
<accession>A0A194WY61</accession>
<dbReference type="PANTHER" id="PTHR43671:SF98">
    <property type="entry name" value="SERINE_THREONINE-PROTEIN KINASE NEK11"/>
    <property type="match status" value="1"/>
</dbReference>
<dbReference type="Gene3D" id="1.10.510.10">
    <property type="entry name" value="Transferase(Phosphotransferase) domain 1"/>
    <property type="match status" value="1"/>
</dbReference>
<evidence type="ECO:0000313" key="10">
    <source>
        <dbReference type="EMBL" id="KUJ12865.1"/>
    </source>
</evidence>
<dbReference type="SUPFAM" id="SSF56112">
    <property type="entry name" value="Protein kinase-like (PK-like)"/>
    <property type="match status" value="1"/>
</dbReference>
<dbReference type="Gene3D" id="3.30.200.20">
    <property type="entry name" value="Phosphorylase Kinase, domain 1"/>
    <property type="match status" value="1"/>
</dbReference>
<dbReference type="GO" id="GO:0004674">
    <property type="term" value="F:protein serine/threonine kinase activity"/>
    <property type="evidence" value="ECO:0007669"/>
    <property type="project" value="UniProtKB-KW"/>
</dbReference>
<dbReference type="PROSITE" id="PS50011">
    <property type="entry name" value="PROTEIN_KINASE_DOM"/>
    <property type="match status" value="1"/>
</dbReference>
<dbReference type="Proteomes" id="UP000070700">
    <property type="component" value="Unassembled WGS sequence"/>
</dbReference>
<keyword evidence="6" id="KW-0067">ATP-binding</keyword>
<dbReference type="PROSITE" id="PS00108">
    <property type="entry name" value="PROTEIN_KINASE_ST"/>
    <property type="match status" value="1"/>
</dbReference>
<dbReference type="Pfam" id="PF00069">
    <property type="entry name" value="Pkinase"/>
    <property type="match status" value="1"/>
</dbReference>
<dbReference type="AlphaFoldDB" id="A0A194WY61"/>
<dbReference type="KEGG" id="psco:LY89DRAFT_737769"/>
<dbReference type="InterPro" id="IPR011009">
    <property type="entry name" value="Kinase-like_dom_sf"/>
</dbReference>
<evidence type="ECO:0000256" key="6">
    <source>
        <dbReference type="ARBA" id="ARBA00022840"/>
    </source>
</evidence>
<evidence type="ECO:0000256" key="3">
    <source>
        <dbReference type="ARBA" id="ARBA00022679"/>
    </source>
</evidence>
<organism evidence="10 11">
    <name type="scientific">Mollisia scopiformis</name>
    <name type="common">Conifer needle endophyte fungus</name>
    <name type="synonym">Phialocephala scopiformis</name>
    <dbReference type="NCBI Taxonomy" id="149040"/>
    <lineage>
        <taxon>Eukaryota</taxon>
        <taxon>Fungi</taxon>
        <taxon>Dikarya</taxon>
        <taxon>Ascomycota</taxon>
        <taxon>Pezizomycotina</taxon>
        <taxon>Leotiomycetes</taxon>
        <taxon>Helotiales</taxon>
        <taxon>Mollisiaceae</taxon>
        <taxon>Mollisia</taxon>
    </lineage>
</organism>
<dbReference type="GeneID" id="28830023"/>
<keyword evidence="2" id="KW-0723">Serine/threonine-protein kinase</keyword>
<protein>
    <recommendedName>
        <fullName evidence="1">non-specific serine/threonine protein kinase</fullName>
        <ecNumber evidence="1">2.7.11.1</ecNumber>
    </recommendedName>
</protein>
<dbReference type="InterPro" id="IPR008271">
    <property type="entry name" value="Ser/Thr_kinase_AS"/>
</dbReference>
<dbReference type="RefSeq" id="XP_018067220.1">
    <property type="nucleotide sequence ID" value="XM_018220297.1"/>
</dbReference>
<evidence type="ECO:0000256" key="5">
    <source>
        <dbReference type="ARBA" id="ARBA00022777"/>
    </source>
</evidence>
<evidence type="ECO:0000256" key="1">
    <source>
        <dbReference type="ARBA" id="ARBA00012513"/>
    </source>
</evidence>
<sequence>MARVLDQTFAFGSELGPGWKGKKILGKGDFGIVSLWEYVGDEAKTPAITQIVVKQTYGKPPPDPFFENRVMKQLSIGKSKHIVRQYRDAYEAQFARGKSFVGIYLEYCPGGDLTVFLDPLQSLIPSSKLKKDLLLEVDLWAMFFCLASAVAFIARGTEDFNAAPVLQGLFSTELVHLDIKPDNIFLGNRDEDHVRYPILKVGDFGSARSEAKNQTKSEFSKIIPDIGGAAGWRAPEYGKEAKNMRNPRRGACSNIFQIGCIMHALLMLEKKYPALTKSSPWQGPFRGNNLQRGQAKYTHGQDLFRQQWAALYSNTLRELIMECLMFEPDDRPLPGDLQRRVAAGLDASKAAAETLKLFENNQNPPVKSFEHIAIVG</sequence>
<proteinExistence type="predicted"/>
<evidence type="ECO:0000256" key="2">
    <source>
        <dbReference type="ARBA" id="ARBA00022527"/>
    </source>
</evidence>
<keyword evidence="4" id="KW-0547">Nucleotide-binding</keyword>
<dbReference type="GO" id="GO:0005524">
    <property type="term" value="F:ATP binding"/>
    <property type="evidence" value="ECO:0007669"/>
    <property type="project" value="UniProtKB-KW"/>
</dbReference>
<comment type="catalytic activity">
    <reaction evidence="7">
        <text>L-threonyl-[protein] + ATP = O-phospho-L-threonyl-[protein] + ADP + H(+)</text>
        <dbReference type="Rhea" id="RHEA:46608"/>
        <dbReference type="Rhea" id="RHEA-COMP:11060"/>
        <dbReference type="Rhea" id="RHEA-COMP:11605"/>
        <dbReference type="ChEBI" id="CHEBI:15378"/>
        <dbReference type="ChEBI" id="CHEBI:30013"/>
        <dbReference type="ChEBI" id="CHEBI:30616"/>
        <dbReference type="ChEBI" id="CHEBI:61977"/>
        <dbReference type="ChEBI" id="CHEBI:456216"/>
        <dbReference type="EC" id="2.7.11.1"/>
    </reaction>
</comment>
<evidence type="ECO:0000256" key="8">
    <source>
        <dbReference type="ARBA" id="ARBA00048679"/>
    </source>
</evidence>
<dbReference type="InterPro" id="IPR000719">
    <property type="entry name" value="Prot_kinase_dom"/>
</dbReference>
<dbReference type="InParanoid" id="A0A194WY61"/>
<evidence type="ECO:0000256" key="4">
    <source>
        <dbReference type="ARBA" id="ARBA00022741"/>
    </source>
</evidence>
<evidence type="ECO:0000259" key="9">
    <source>
        <dbReference type="PROSITE" id="PS50011"/>
    </source>
</evidence>
<dbReference type="PANTHER" id="PTHR43671">
    <property type="entry name" value="SERINE/THREONINE-PROTEIN KINASE NEK"/>
    <property type="match status" value="1"/>
</dbReference>
<dbReference type="OrthoDB" id="3562999at2759"/>
<keyword evidence="5 10" id="KW-0418">Kinase</keyword>
<keyword evidence="3" id="KW-0808">Transferase</keyword>
<comment type="catalytic activity">
    <reaction evidence="8">
        <text>L-seryl-[protein] + ATP = O-phospho-L-seryl-[protein] + ADP + H(+)</text>
        <dbReference type="Rhea" id="RHEA:17989"/>
        <dbReference type="Rhea" id="RHEA-COMP:9863"/>
        <dbReference type="Rhea" id="RHEA-COMP:11604"/>
        <dbReference type="ChEBI" id="CHEBI:15378"/>
        <dbReference type="ChEBI" id="CHEBI:29999"/>
        <dbReference type="ChEBI" id="CHEBI:30616"/>
        <dbReference type="ChEBI" id="CHEBI:83421"/>
        <dbReference type="ChEBI" id="CHEBI:456216"/>
        <dbReference type="EC" id="2.7.11.1"/>
    </reaction>
</comment>
<dbReference type="EMBL" id="KQ947423">
    <property type="protein sequence ID" value="KUJ12865.1"/>
    <property type="molecule type" value="Genomic_DNA"/>
</dbReference>
<evidence type="ECO:0000256" key="7">
    <source>
        <dbReference type="ARBA" id="ARBA00047899"/>
    </source>
</evidence>
<feature type="domain" description="Protein kinase" evidence="9">
    <location>
        <begin position="19"/>
        <end position="345"/>
    </location>
</feature>
<keyword evidence="11" id="KW-1185">Reference proteome</keyword>
<dbReference type="EC" id="2.7.11.1" evidence="1"/>
<name>A0A194WY61_MOLSC</name>
<dbReference type="InterPro" id="IPR050660">
    <property type="entry name" value="NEK_Ser/Thr_kinase"/>
</dbReference>
<dbReference type="SMART" id="SM00220">
    <property type="entry name" value="S_TKc"/>
    <property type="match status" value="1"/>
</dbReference>
<reference evidence="10 11" key="1">
    <citation type="submission" date="2015-10" db="EMBL/GenBank/DDBJ databases">
        <title>Full genome of DAOMC 229536 Phialocephala scopiformis, a fungal endophyte of spruce producing the potent anti-insectan compound rugulosin.</title>
        <authorList>
            <consortium name="DOE Joint Genome Institute"/>
            <person name="Walker A.K."/>
            <person name="Frasz S.L."/>
            <person name="Seifert K.A."/>
            <person name="Miller J.D."/>
            <person name="Mondo S.J."/>
            <person name="Labutti K."/>
            <person name="Lipzen A."/>
            <person name="Dockter R."/>
            <person name="Kennedy M."/>
            <person name="Grigoriev I.V."/>
            <person name="Spatafora J.W."/>
        </authorList>
    </citation>
    <scope>NUCLEOTIDE SEQUENCE [LARGE SCALE GENOMIC DNA]</scope>
    <source>
        <strain evidence="10 11">CBS 120377</strain>
    </source>
</reference>
<evidence type="ECO:0000313" key="11">
    <source>
        <dbReference type="Proteomes" id="UP000070700"/>
    </source>
</evidence>